<keyword evidence="2" id="KW-1185">Reference proteome</keyword>
<comment type="caution">
    <text evidence="1">The sequence shown here is derived from an EMBL/GenBank/DDBJ whole genome shotgun (WGS) entry which is preliminary data.</text>
</comment>
<name>A0ACC1A589_9ROSI</name>
<evidence type="ECO:0000313" key="1">
    <source>
        <dbReference type="EMBL" id="KAJ0080956.1"/>
    </source>
</evidence>
<accession>A0ACC1A589</accession>
<dbReference type="EMBL" id="CM047908">
    <property type="protein sequence ID" value="KAJ0080956.1"/>
    <property type="molecule type" value="Genomic_DNA"/>
</dbReference>
<organism evidence="1 2">
    <name type="scientific">Pistacia atlantica</name>
    <dbReference type="NCBI Taxonomy" id="434234"/>
    <lineage>
        <taxon>Eukaryota</taxon>
        <taxon>Viridiplantae</taxon>
        <taxon>Streptophyta</taxon>
        <taxon>Embryophyta</taxon>
        <taxon>Tracheophyta</taxon>
        <taxon>Spermatophyta</taxon>
        <taxon>Magnoliopsida</taxon>
        <taxon>eudicotyledons</taxon>
        <taxon>Gunneridae</taxon>
        <taxon>Pentapetalae</taxon>
        <taxon>rosids</taxon>
        <taxon>malvids</taxon>
        <taxon>Sapindales</taxon>
        <taxon>Anacardiaceae</taxon>
        <taxon>Pistacia</taxon>
    </lineage>
</organism>
<protein>
    <submittedName>
        <fullName evidence="1">Uncharacterized protein</fullName>
    </submittedName>
</protein>
<sequence>MGFCEVEGGGEEIGLEGESRRGLLESGEMPLMESLKFSVWKWRVEAETKQRNGGREPLGFAREMPLMESLKLSDQSCSTLQQASCSFTLEILPLSCSGSNLH</sequence>
<proteinExistence type="predicted"/>
<reference evidence="2" key="1">
    <citation type="journal article" date="2023" name="G3 (Bethesda)">
        <title>Genome assembly and association tests identify interacting loci associated with vigor, precocity, and sex in interspecific pistachio rootstocks.</title>
        <authorList>
            <person name="Palmer W."/>
            <person name="Jacygrad E."/>
            <person name="Sagayaradj S."/>
            <person name="Cavanaugh K."/>
            <person name="Han R."/>
            <person name="Bertier L."/>
            <person name="Beede B."/>
            <person name="Kafkas S."/>
            <person name="Golino D."/>
            <person name="Preece J."/>
            <person name="Michelmore R."/>
        </authorList>
    </citation>
    <scope>NUCLEOTIDE SEQUENCE [LARGE SCALE GENOMIC DNA]</scope>
</reference>
<gene>
    <name evidence="1" type="ORF">Patl1_12161</name>
</gene>
<dbReference type="Proteomes" id="UP001164250">
    <property type="component" value="Chromosome 12"/>
</dbReference>
<evidence type="ECO:0000313" key="2">
    <source>
        <dbReference type="Proteomes" id="UP001164250"/>
    </source>
</evidence>